<reference evidence="1 2" key="1">
    <citation type="journal article" date="2016" name="Genome Announc.">
        <title>Draft Genome Sequence of the Anaerobic Ammonium-Oxidizing Bacterium 'Candidatus Brocadia sp. 40'.</title>
        <authorList>
            <person name="Ali M."/>
            <person name="Haroon M.F."/>
            <person name="Narita Y."/>
            <person name="Zhang L."/>
            <person name="Rangel Shaw D."/>
            <person name="Okabe S."/>
            <person name="Saikaly P.E."/>
        </authorList>
    </citation>
    <scope>NUCLEOTIDE SEQUENCE [LARGE SCALE GENOMIC DNA]</scope>
    <source>
        <strain evidence="1 2">40</strain>
    </source>
</reference>
<dbReference type="Pfam" id="PF18882">
    <property type="entry name" value="DUF5647"/>
    <property type="match status" value="1"/>
</dbReference>
<evidence type="ECO:0000313" key="1">
    <source>
        <dbReference type="EMBL" id="OQD46204.1"/>
    </source>
</evidence>
<dbReference type="EMBL" id="MJUW02000051">
    <property type="protein sequence ID" value="OQD46204.1"/>
    <property type="molecule type" value="Genomic_DNA"/>
</dbReference>
<dbReference type="Proteomes" id="UP000242219">
    <property type="component" value="Unassembled WGS sequence"/>
</dbReference>
<sequence length="91" mass="10670">MDNEKKMIERNIELSAEFSRYLFEHPEIENTIPINAEIILLPEFDQELKEFNLKIGKNIEAEGGKVIYIKIINIRPKTLSRIEKIELESVV</sequence>
<name>A0A1V6M1B9_9BACT</name>
<proteinExistence type="predicted"/>
<keyword evidence="2" id="KW-1185">Reference proteome</keyword>
<evidence type="ECO:0000313" key="2">
    <source>
        <dbReference type="Proteomes" id="UP000242219"/>
    </source>
</evidence>
<dbReference type="AlphaFoldDB" id="A0A1V6M1B9"/>
<organism evidence="1 2">
    <name type="scientific">Candidatus Brocadia sapporoensis</name>
    <dbReference type="NCBI Taxonomy" id="392547"/>
    <lineage>
        <taxon>Bacteria</taxon>
        <taxon>Pseudomonadati</taxon>
        <taxon>Planctomycetota</taxon>
        <taxon>Candidatus Brocadiia</taxon>
        <taxon>Candidatus Brocadiales</taxon>
        <taxon>Candidatus Brocadiaceae</taxon>
        <taxon>Candidatus Brocadia</taxon>
    </lineage>
</organism>
<accession>A0A1V6M1B9</accession>
<gene>
    <name evidence="1" type="ORF">BIY37_04445</name>
</gene>
<dbReference type="InterPro" id="IPR043707">
    <property type="entry name" value="DUF5647"/>
</dbReference>
<dbReference type="RefSeq" id="WP_070066620.1">
    <property type="nucleotide sequence ID" value="NZ_MJUW02000051.1"/>
</dbReference>
<comment type="caution">
    <text evidence="1">The sequence shown here is derived from an EMBL/GenBank/DDBJ whole genome shotgun (WGS) entry which is preliminary data.</text>
</comment>
<protein>
    <submittedName>
        <fullName evidence="1">Uncharacterized protein</fullName>
    </submittedName>
</protein>